<keyword evidence="2" id="KW-1185">Reference proteome</keyword>
<reference evidence="1" key="1">
    <citation type="submission" date="2022-04" db="EMBL/GenBank/DDBJ databases">
        <title>Genome of the entomopathogenic fungus Entomophthora muscae.</title>
        <authorList>
            <person name="Elya C."/>
            <person name="Lovett B.R."/>
            <person name="Lee E."/>
            <person name="Macias A.M."/>
            <person name="Hajek A.E."/>
            <person name="De Bivort B.L."/>
            <person name="Kasson M.T."/>
            <person name="De Fine Licht H.H."/>
            <person name="Stajich J.E."/>
        </authorList>
    </citation>
    <scope>NUCLEOTIDE SEQUENCE</scope>
    <source>
        <strain evidence="1">Berkeley</strain>
    </source>
</reference>
<evidence type="ECO:0000313" key="1">
    <source>
        <dbReference type="EMBL" id="KAJ9059157.1"/>
    </source>
</evidence>
<dbReference type="EMBL" id="QTSX02005694">
    <property type="protein sequence ID" value="KAJ9059157.1"/>
    <property type="molecule type" value="Genomic_DNA"/>
</dbReference>
<dbReference type="Proteomes" id="UP001165960">
    <property type="component" value="Unassembled WGS sequence"/>
</dbReference>
<comment type="caution">
    <text evidence="1">The sequence shown here is derived from an EMBL/GenBank/DDBJ whole genome shotgun (WGS) entry which is preliminary data.</text>
</comment>
<proteinExistence type="predicted"/>
<sequence>MNAMEERVILPFMTAQEEEVYRRYYGEHNLPPRQNLHVQYASVRRPSYPPTQTSNVQDNRHYGETSSEMIGGLGLAYVSTPNFDTSLRPPSPNTIVIPDHVRLSNDSNSNAKKINDESESFYRQRPASPNTITIPDHVRLSNDGYSNPSPMLTQQANIVNQHQTASPNTITIPSHARLSQDDYTGPRPRLMGRTNYASRGDKPSTMRHFLRSLQFLSAALVLILAILTNTTFPHSLDNQATIAYFHVVAIIDLVLFIFHTVDYCQRRFSYRAKLWRVVPLTLDAAMTLLWVCGTLPLFYQFDPCPISGRAGWCNRRNSLLAFAVMSSGLAFLSLTWDLFGTCLKTCPPPEPQQPKA</sequence>
<protein>
    <submittedName>
        <fullName evidence="1">Uncharacterized protein</fullName>
    </submittedName>
</protein>
<gene>
    <name evidence="1" type="ORF">DSO57_1005367</name>
</gene>
<name>A0ACC2SA51_9FUNG</name>
<organism evidence="1 2">
    <name type="scientific">Entomophthora muscae</name>
    <dbReference type="NCBI Taxonomy" id="34485"/>
    <lineage>
        <taxon>Eukaryota</taxon>
        <taxon>Fungi</taxon>
        <taxon>Fungi incertae sedis</taxon>
        <taxon>Zoopagomycota</taxon>
        <taxon>Entomophthoromycotina</taxon>
        <taxon>Entomophthoromycetes</taxon>
        <taxon>Entomophthorales</taxon>
        <taxon>Entomophthoraceae</taxon>
        <taxon>Entomophthora</taxon>
    </lineage>
</organism>
<accession>A0ACC2SA51</accession>
<evidence type="ECO:0000313" key="2">
    <source>
        <dbReference type="Proteomes" id="UP001165960"/>
    </source>
</evidence>